<dbReference type="SMART" id="SM00292">
    <property type="entry name" value="BRCT"/>
    <property type="match status" value="1"/>
</dbReference>
<evidence type="ECO:0000313" key="4">
    <source>
        <dbReference type="Proteomes" id="UP001146351"/>
    </source>
</evidence>
<feature type="compositionally biased region" description="Pro residues" evidence="1">
    <location>
        <begin position="380"/>
        <end position="389"/>
    </location>
</feature>
<evidence type="ECO:0000313" key="3">
    <source>
        <dbReference type="EMBL" id="KAJ5155161.1"/>
    </source>
</evidence>
<dbReference type="Proteomes" id="UP001146351">
    <property type="component" value="Unassembled WGS sequence"/>
</dbReference>
<dbReference type="InterPro" id="IPR031991">
    <property type="entry name" value="Rev1_C"/>
</dbReference>
<reference evidence="3" key="1">
    <citation type="submission" date="2022-11" db="EMBL/GenBank/DDBJ databases">
        <authorList>
            <person name="Petersen C."/>
        </authorList>
    </citation>
    <scope>NUCLEOTIDE SEQUENCE</scope>
    <source>
        <strain evidence="3">IBT 21917</strain>
    </source>
</reference>
<dbReference type="GO" id="GO:0003887">
    <property type="term" value="F:DNA-directed DNA polymerase activity"/>
    <property type="evidence" value="ECO:0007669"/>
    <property type="project" value="TreeGrafter"/>
</dbReference>
<proteinExistence type="predicted"/>
<dbReference type="Pfam" id="PF16727">
    <property type="entry name" value="REV1_C"/>
    <property type="match status" value="1"/>
</dbReference>
<feature type="region of interest" description="Disordered" evidence="1">
    <location>
        <begin position="204"/>
        <end position="353"/>
    </location>
</feature>
<dbReference type="PANTHER" id="PTHR45990:SF1">
    <property type="entry name" value="DNA REPAIR PROTEIN REV1"/>
    <property type="match status" value="1"/>
</dbReference>
<comment type="caution">
    <text evidence="3">The sequence shown here is derived from an EMBL/GenBank/DDBJ whole genome shotgun (WGS) entry which is preliminary data.</text>
</comment>
<protein>
    <recommendedName>
        <fullName evidence="2">BRCT domain-containing protein</fullName>
    </recommendedName>
</protein>
<dbReference type="GO" id="GO:0070987">
    <property type="term" value="P:error-free translesion synthesis"/>
    <property type="evidence" value="ECO:0007669"/>
    <property type="project" value="TreeGrafter"/>
</dbReference>
<dbReference type="GO" id="GO:0005634">
    <property type="term" value="C:nucleus"/>
    <property type="evidence" value="ECO:0007669"/>
    <property type="project" value="TreeGrafter"/>
</dbReference>
<feature type="compositionally biased region" description="Polar residues" evidence="1">
    <location>
        <begin position="204"/>
        <end position="229"/>
    </location>
</feature>
<dbReference type="PROSITE" id="PS50172">
    <property type="entry name" value="BRCT"/>
    <property type="match status" value="1"/>
</dbReference>
<dbReference type="SUPFAM" id="SSF52113">
    <property type="entry name" value="BRCT domain"/>
    <property type="match status" value="1"/>
</dbReference>
<dbReference type="InterPro" id="IPR038401">
    <property type="entry name" value="Rev1_C_sf"/>
</dbReference>
<dbReference type="EMBL" id="JAPQKO010000006">
    <property type="protein sequence ID" value="KAJ5155161.1"/>
    <property type="molecule type" value="Genomic_DNA"/>
</dbReference>
<evidence type="ECO:0000259" key="2">
    <source>
        <dbReference type="PROSITE" id="PS50172"/>
    </source>
</evidence>
<sequence length="547" mass="59836">MGSRLEENSKLVRKRIESHNFADETGEEYEASSFGGFGDYMRRKKIKLQNLDAEIRATAGDRVPIFRGVVAHVNGYTQPSLQDLHRLIVSHGGGFLQYLDGKTVATHIIASSLTPKKCEEFRRYRIVKPAWVTESIKAGHQLPWNDFRVVDEGQSQKVLKFSSGHLGSQTNGPRLGYKEQSNTSWYNSQFGAARAIDSHAKSTQNLVTPPNQNKATSTMSSQPSPSRPETTPGPVTGSKAFPRQGSGQRQMEESSFHATATGNREDPDELESPRKGESARIQVDPVLSNSAHKPLNMSGSQFILPSQSEPMSSQPVGDIRSKLLAQAKPQPTSRTPPRQIPESAATGLPPQSQLDSEALAALPEDIRKEILGHYNQPPIASTPPIPSPASVPTEGNSQADSPHSPTTRATKRAEAASPTNVITDALGSSREEGSTALVEEPDLTSHQLNNVDGLRDSIQEWYSTFEDDGPYRDDVEAMSIYLRRVISEEEDVNKAVSVVRWLMWLVCKNPTLEPDAEAVTWAEAVEMLQGAVQGGLETKGLPPADFK</sequence>
<keyword evidence="4" id="KW-1185">Reference proteome</keyword>
<feature type="region of interest" description="Disordered" evidence="1">
    <location>
        <begin position="374"/>
        <end position="437"/>
    </location>
</feature>
<dbReference type="FunFam" id="3.40.50.10190:FF:000011">
    <property type="entry name" value="DNA repair protein REV1"/>
    <property type="match status" value="1"/>
</dbReference>
<dbReference type="AlphaFoldDB" id="A0A9W9HPX1"/>
<dbReference type="GO" id="GO:0042276">
    <property type="term" value="P:error-prone translesion synthesis"/>
    <property type="evidence" value="ECO:0007669"/>
    <property type="project" value="TreeGrafter"/>
</dbReference>
<organism evidence="3 4">
    <name type="scientific">Penicillium capsulatum</name>
    <dbReference type="NCBI Taxonomy" id="69766"/>
    <lineage>
        <taxon>Eukaryota</taxon>
        <taxon>Fungi</taxon>
        <taxon>Dikarya</taxon>
        <taxon>Ascomycota</taxon>
        <taxon>Pezizomycotina</taxon>
        <taxon>Eurotiomycetes</taxon>
        <taxon>Eurotiomycetidae</taxon>
        <taxon>Eurotiales</taxon>
        <taxon>Aspergillaceae</taxon>
        <taxon>Penicillium</taxon>
    </lineage>
</organism>
<dbReference type="InterPro" id="IPR036420">
    <property type="entry name" value="BRCT_dom_sf"/>
</dbReference>
<dbReference type="Gene3D" id="3.40.50.10190">
    <property type="entry name" value="BRCT domain"/>
    <property type="match status" value="1"/>
</dbReference>
<feature type="domain" description="BRCT" evidence="2">
    <location>
        <begin position="61"/>
        <end position="149"/>
    </location>
</feature>
<dbReference type="GO" id="GO:0017125">
    <property type="term" value="F:deoxycytidyl transferase activity"/>
    <property type="evidence" value="ECO:0007669"/>
    <property type="project" value="TreeGrafter"/>
</dbReference>
<name>A0A9W9HPX1_9EURO</name>
<evidence type="ECO:0000256" key="1">
    <source>
        <dbReference type="SAM" id="MobiDB-lite"/>
    </source>
</evidence>
<dbReference type="InterPro" id="IPR001357">
    <property type="entry name" value="BRCT_dom"/>
</dbReference>
<dbReference type="Gene3D" id="6.10.250.1630">
    <property type="match status" value="1"/>
</dbReference>
<feature type="compositionally biased region" description="Polar residues" evidence="1">
    <location>
        <begin position="287"/>
        <end position="315"/>
    </location>
</feature>
<dbReference type="Pfam" id="PF16589">
    <property type="entry name" value="BRCT_2"/>
    <property type="match status" value="1"/>
</dbReference>
<dbReference type="Gene3D" id="1.20.58.1280">
    <property type="entry name" value="DNA repair protein Rev1, C-terminal domain"/>
    <property type="match status" value="1"/>
</dbReference>
<accession>A0A9W9HPX1</accession>
<gene>
    <name evidence="3" type="ORF">N7492_007964</name>
</gene>
<dbReference type="OrthoDB" id="427711at2759"/>
<dbReference type="CDD" id="cd17719">
    <property type="entry name" value="BRCT_Rev1"/>
    <property type="match status" value="1"/>
</dbReference>
<reference evidence="3" key="2">
    <citation type="journal article" date="2023" name="IMA Fungus">
        <title>Comparative genomic study of the Penicillium genus elucidates a diverse pangenome and 15 lateral gene transfer events.</title>
        <authorList>
            <person name="Petersen C."/>
            <person name="Sorensen T."/>
            <person name="Nielsen M.R."/>
            <person name="Sondergaard T.E."/>
            <person name="Sorensen J.L."/>
            <person name="Fitzpatrick D.A."/>
            <person name="Frisvad J.C."/>
            <person name="Nielsen K.L."/>
        </authorList>
    </citation>
    <scope>NUCLEOTIDE SEQUENCE</scope>
    <source>
        <strain evidence="3">IBT 21917</strain>
    </source>
</reference>
<dbReference type="PANTHER" id="PTHR45990">
    <property type="entry name" value="DNA REPAIR PROTEIN REV1"/>
    <property type="match status" value="1"/>
</dbReference>
<feature type="compositionally biased region" description="Polar residues" evidence="1">
    <location>
        <begin position="394"/>
        <end position="408"/>
    </location>
</feature>